<feature type="domain" description="Gliding motility protein SprA N-terminal" evidence="2">
    <location>
        <begin position="1142"/>
        <end position="1657"/>
    </location>
</feature>
<keyword evidence="4" id="KW-1185">Reference proteome</keyword>
<evidence type="ECO:0000256" key="1">
    <source>
        <dbReference type="SAM" id="MobiDB-lite"/>
    </source>
</evidence>
<dbReference type="InterPro" id="IPR026377">
    <property type="entry name" value="Cell_surface_SprA"/>
</dbReference>
<dbReference type="OrthoDB" id="9806090at2"/>
<accession>A0A316EIF2</accession>
<protein>
    <submittedName>
        <fullName evidence="3">Cell surface protein SprA</fullName>
    </submittedName>
</protein>
<dbReference type="RefSeq" id="WP_158279484.1">
    <property type="nucleotide sequence ID" value="NZ_QGGO01000001.1"/>
</dbReference>
<gene>
    <name evidence="3" type="ORF">LV89_00178</name>
</gene>
<reference evidence="3 4" key="1">
    <citation type="submission" date="2018-05" db="EMBL/GenBank/DDBJ databases">
        <title>Genomic Encyclopedia of Archaeal and Bacterial Type Strains, Phase II (KMG-II): from individual species to whole genera.</title>
        <authorList>
            <person name="Goeker M."/>
        </authorList>
    </citation>
    <scope>NUCLEOTIDE SEQUENCE [LARGE SCALE GENOMIC DNA]</scope>
    <source>
        <strain evidence="3 4">DSM 22214</strain>
    </source>
</reference>
<evidence type="ECO:0000313" key="3">
    <source>
        <dbReference type="EMBL" id="PWK29338.1"/>
    </source>
</evidence>
<dbReference type="InterPro" id="IPR025684">
    <property type="entry name" value="SprA_N_dom"/>
</dbReference>
<evidence type="ECO:0000259" key="2">
    <source>
        <dbReference type="Pfam" id="PF14349"/>
    </source>
</evidence>
<proteinExistence type="predicted"/>
<sequence length="2451" mass="276431">MQHKKFYILSGFLVFSVFASLAWVSPLRDAVIRYNIQLNTERLFRSLKADTIKKTGRRPRLKLKDRYSNRFTEKTPSSPFILKDPKNINTEFKLDSVGKISVYEKAKDLTGNDNFRPAERMSIQDYNNLQENRFMRDYWRKYAASQDGKDDTKGRGLLPKIELPPAIDRIFGGTQIDFKPNGNILLDIGYIGQFIDNPALPVAQRYIGNLNFNEQAQINFQGKIGDKLNLNTNFDTKASFNFQNQLKLNWRTNEEDILQNVEVGNTSWQLNSQLIPGVQNLFGVKTLMRFGNLDVTAVIAQQRSKQDCITLRGGSQGKGFEIKGSNYDENKHFFLSQYFRDNYERSLRNLPMITSGVTITRLEVYVTNRTQTTESLRNLVGFSDLGEGNPFNRTQVTVSGGKNATSPVDNLNNNLFQKLRADSVTLRKVNETSFRLESNFGLRKGTDYDLLRGAKKLTEREFRFHPELGYISLITPLRNDEVLAVAYEYTLNGQRHQVGELTEDYQGLADNQVLFLKMLKSSTIRNNLDHPMWNLMMKNVYSLNSQQLTRQGFQFRVIYKDDQTGVDNPNLQEGEKIVDKDNNLKLKDTPLLRVMGLDKLNQNNDPQVDGNFDFVEGVTVDSKNGNIIFPVLEPFGKSLKALFNADEITLVDKYVFDKLYSQTKADAVQLTGKDKFFLKGSFQSGVGGDVSLPFGVDAKSVQVTAGGVPLAAGTDYIVEPQSGRVRILNAGISNSSREIKVCYEKPDLFNNQIRTLLGAHVDYTVGQNVHLGGTIQHMSESPPGYLRRVQMGNEPVNNTIFGFDAAIQQKSNFLTRMIDALPLISTKETSAFDFQGEYAQLIPAVNNDVQGNAFIDDFEAARNIFSLNNQATAWKPGATPQSFPQGSPNSFEKHFRRAKISTYVADFSLYGQGGTDLNVSGVNYEESARYAYERAVSVTSLFPNKAQPNNITGIPIGVLDLAYFPNERGIYNFNTNLNTDGTLKNPTLNFGAITRAITSDTDFDNANIETLEFWMMNPLLTGEAGVVRATGNIEQDRINSQRRSLTGGKLIFNLGDVSEDFVPDGFSNFENGIPAGRKIEAGSGQNVEKTIWGIAPTQQFVTNAFTTGNTENRTAQDVGLDGMPNNSSENNEIFNEGSIFKEYLDKVGTVVNADALANFKNDPAGDDFTHYLNERYNNTSSIVQRYKNYMGLENNSPSTNSSTANTNSGFTEASNQQPDREDLNQDNTINDNEAYYEYEIDVKPGKLEIGQNYIVDKIVENGVEWFLFRIPLKSPTRAVGGINGLKSMRFIRTYLTGWEAPVVCRFAAFQLAGFQYRKFTGDLTPRGLQDVPEPYDAKFRVTAVNIEENGIVQGGSKDLQSVAYVVPPGFERDRDITTINNAQLNEQSMSLCVENLRDGDSRAAFKNTLSDFINYKNLKMFISLNGPAGIDKQVKAFVRFGSDLTDNYYEIETQGLERTEYGATQTPESVWKTANEIDISFALLKSVKLSRDSANSKITEGFSRTITYNGRTYTITVVGRPDLSTVLTTMIGVRNPVSSDGQDRTFCIWVNELRASGFDQTSGQAAIGKLGLKLADFASVTVNGSFKNYGFGGVQSKISDRARETTLEYGVAANVNVDKLLPEKWGIKIPLYVTYDKKNIAPQFNPLDPDIPLESSLENIKDPNEREAYKQSVQDNTERKGINLTNVRKVKTGQNTKSHPWDVENLTLTYAFSELTRRNTLIDEYRQTQYKGGLTYSFTGNPQPLEPFKKIKSNHPLMRWVKEFNLTLLPNSVTFRADMDRSFVKTQLRNASTTQNLGVGTPKLTTEGVPPLFEKYWLFNRAYNLNWNLTKSVVVGYTANVNAIIDEPYGELNTTVKQDSVMRNLRRFGRTKGFDQQVNGVWRLPLNKSPLTDWMTADYSHRFGYTFFANSYEIKDDDGYLFGNVIKNTRSRGINGKIDLVALYNRVRALRLANQPRVSRKNIARNPGDDEDIIKPQPDFLRSVTRLLMAIRGIQVNYTIDESTSLPGFLPAPGILGMNNVNSAPGFAFITGSQDPNIRFRASENGWLTQSRTQNVPFIQMRTQNLTYRTAIEPFRDFKIQLEGKWSRTDNYQENYRMDSLGTGFKNYNPVRSGNYSMSFLSFLTAFDSNSPDDNSVIFNRFRSYREIILARLNAKNAAEGLEGVYNKNSQDVLIPAFFAAYSGISPDKVSFSPFVNIPLPNWRVDYNGLTNIDWFKRRFSNISIQHSYSSTYSVGNFISNLGYRDVSLLTLDNMMYNTAYLSKGQIVRLDDKTYINQEGDEYLSPVYAMSVITFQEKFSPLIGINATTKSKISLQISYSQDRNIGLNLASNYVNELSNKDLMVGMGFTKANMLVPFKVGGKRVRLQNDLKFEARLTIRDTRTIQRKLDDVPVVTQGFTQFQFRPQASYNVNKKLSVTAYYDKNFNNPFVSNLYYRSTDQAGIQVRFSLSE</sequence>
<feature type="region of interest" description="Disordered" evidence="1">
    <location>
        <begin position="1192"/>
        <end position="1227"/>
    </location>
</feature>
<dbReference type="Pfam" id="PF14349">
    <property type="entry name" value="SprA_N"/>
    <property type="match status" value="2"/>
</dbReference>
<feature type="domain" description="Gliding motility protein SprA N-terminal" evidence="2">
    <location>
        <begin position="101"/>
        <end position="378"/>
    </location>
</feature>
<dbReference type="Proteomes" id="UP000245489">
    <property type="component" value="Unassembled WGS sequence"/>
</dbReference>
<dbReference type="NCBIfam" id="TIGR04189">
    <property type="entry name" value="surface_SprA"/>
    <property type="match status" value="1"/>
</dbReference>
<organism evidence="3 4">
    <name type="scientific">Arcicella aurantiaca</name>
    <dbReference type="NCBI Taxonomy" id="591202"/>
    <lineage>
        <taxon>Bacteria</taxon>
        <taxon>Pseudomonadati</taxon>
        <taxon>Bacteroidota</taxon>
        <taxon>Cytophagia</taxon>
        <taxon>Cytophagales</taxon>
        <taxon>Flectobacillaceae</taxon>
        <taxon>Arcicella</taxon>
    </lineage>
</organism>
<feature type="compositionally biased region" description="Low complexity" evidence="1">
    <location>
        <begin position="1194"/>
        <end position="1208"/>
    </location>
</feature>
<comment type="caution">
    <text evidence="3">The sequence shown here is derived from an EMBL/GenBank/DDBJ whole genome shotgun (WGS) entry which is preliminary data.</text>
</comment>
<name>A0A316EIF2_9BACT</name>
<evidence type="ECO:0000313" key="4">
    <source>
        <dbReference type="Proteomes" id="UP000245489"/>
    </source>
</evidence>
<dbReference type="EMBL" id="QGGO01000001">
    <property type="protein sequence ID" value="PWK29338.1"/>
    <property type="molecule type" value="Genomic_DNA"/>
</dbReference>